<dbReference type="InterPro" id="IPR001270">
    <property type="entry name" value="ClpA/B"/>
</dbReference>
<evidence type="ECO:0000313" key="6">
    <source>
        <dbReference type="EMBL" id="CAE4652382.1"/>
    </source>
</evidence>
<dbReference type="InterPro" id="IPR003593">
    <property type="entry name" value="AAA+_ATPase"/>
</dbReference>
<dbReference type="GO" id="GO:0005739">
    <property type="term" value="C:mitochondrion"/>
    <property type="evidence" value="ECO:0007669"/>
    <property type="project" value="TreeGrafter"/>
</dbReference>
<dbReference type="Gene3D" id="1.10.8.60">
    <property type="match status" value="1"/>
</dbReference>
<dbReference type="PRINTS" id="PR00300">
    <property type="entry name" value="CLPPROTEASEA"/>
</dbReference>
<feature type="compositionally biased region" description="Acidic residues" evidence="3">
    <location>
        <begin position="168"/>
        <end position="177"/>
    </location>
</feature>
<dbReference type="Gene3D" id="3.40.50.300">
    <property type="entry name" value="P-loop containing nucleotide triphosphate hydrolases"/>
    <property type="match status" value="1"/>
</dbReference>
<dbReference type="PANTHER" id="PTHR11638">
    <property type="entry name" value="ATP-DEPENDENT CLP PROTEASE"/>
    <property type="match status" value="1"/>
</dbReference>
<dbReference type="Pfam" id="PF07724">
    <property type="entry name" value="AAA_2"/>
    <property type="match status" value="1"/>
</dbReference>
<dbReference type="PANTHER" id="PTHR11638:SF93">
    <property type="entry name" value="MITOCHONDRIAL DISAGGREGASE"/>
    <property type="match status" value="1"/>
</dbReference>
<dbReference type="SMART" id="SM00382">
    <property type="entry name" value="AAA"/>
    <property type="match status" value="1"/>
</dbReference>
<evidence type="ECO:0000256" key="1">
    <source>
        <dbReference type="ARBA" id="ARBA00022741"/>
    </source>
</evidence>
<keyword evidence="2" id="KW-0067">ATP-binding</keyword>
<evidence type="ECO:0008006" key="7">
    <source>
        <dbReference type="Google" id="ProtNLM"/>
    </source>
</evidence>
<evidence type="ECO:0000259" key="4">
    <source>
        <dbReference type="SMART" id="SM00382"/>
    </source>
</evidence>
<feature type="region of interest" description="Disordered" evidence="3">
    <location>
        <begin position="162"/>
        <end position="181"/>
    </location>
</feature>
<feature type="domain" description="AAA+ ATPase" evidence="4">
    <location>
        <begin position="237"/>
        <end position="384"/>
    </location>
</feature>
<dbReference type="EMBL" id="HBNR01075999">
    <property type="protein sequence ID" value="CAE4652382.1"/>
    <property type="molecule type" value="Transcribed_RNA"/>
</dbReference>
<dbReference type="CDD" id="cd19499">
    <property type="entry name" value="RecA-like_ClpB_Hsp104-like"/>
    <property type="match status" value="1"/>
</dbReference>
<dbReference type="AlphaFoldDB" id="A0A7S4SPP4"/>
<protein>
    <recommendedName>
        <fullName evidence="7">AAA+ ATPase domain-containing protein</fullName>
    </recommendedName>
</protein>
<dbReference type="InterPro" id="IPR027417">
    <property type="entry name" value="P-loop_NTPase"/>
</dbReference>
<dbReference type="SUPFAM" id="SSF52540">
    <property type="entry name" value="P-loop containing nucleoside triphosphate hydrolases"/>
    <property type="match status" value="1"/>
</dbReference>
<evidence type="ECO:0000259" key="5">
    <source>
        <dbReference type="SMART" id="SM01086"/>
    </source>
</evidence>
<gene>
    <name evidence="6" type="ORF">AMON00008_LOCUS54007</name>
</gene>
<dbReference type="GO" id="GO:0016887">
    <property type="term" value="F:ATP hydrolysis activity"/>
    <property type="evidence" value="ECO:0007669"/>
    <property type="project" value="InterPro"/>
</dbReference>
<dbReference type="GO" id="GO:0034605">
    <property type="term" value="P:cellular response to heat"/>
    <property type="evidence" value="ECO:0007669"/>
    <property type="project" value="TreeGrafter"/>
</dbReference>
<evidence type="ECO:0000256" key="3">
    <source>
        <dbReference type="SAM" id="MobiDB-lite"/>
    </source>
</evidence>
<organism evidence="6">
    <name type="scientific">Alexandrium monilatum</name>
    <dbReference type="NCBI Taxonomy" id="311494"/>
    <lineage>
        <taxon>Eukaryota</taxon>
        <taxon>Sar</taxon>
        <taxon>Alveolata</taxon>
        <taxon>Dinophyceae</taxon>
        <taxon>Gonyaulacales</taxon>
        <taxon>Pyrocystaceae</taxon>
        <taxon>Alexandrium</taxon>
    </lineage>
</organism>
<sequence length="527" mass="57540">MEEEAVLDSMSWRGAGGDLGAAQVRRWTQRRERPPQLRNELSSYIGGVRPMAGTDAFAKFRADLTASSFPGDKDDQMLVAGYVLSKLHQQARALVGWERPVSDDILKPMDWLLEWFPALRFPEVAGRRTGSAGADGPARLGAGAVRPRRSADPLLAEEHLHERRGEMEAQEEEEDGDAVPLGEATEAVWSQTREARARIIALPQMLSELVVGQDAAVALVADVMQMCYVGLREPRGPLGTFLFVGPTGVGKTELAKALAVSVFGSEQHMFRVDMSAFKAKGDVATLIGAPRGYTDSSQGGTLTGFLQRLNKRGRGGAVVLLDEVEKAHEEVVDLFLPAFDEGYLVDGRGARHGCKQVLFVMTSNLGSGALRDRLLKRRPLSSAGVEERISAEEVERIVLPHVRQHLRPELLGRLDGVAYFTPLGAEEIRTIVALQLQQLRARLLQATQGACSLCWEDSVPTHVLDKALQPEHGARSVKRELHTLVVAPLAKLLLAVPQLKELPRSCCLQVGAESGKLTMQIRSASRL</sequence>
<dbReference type="Pfam" id="PF10431">
    <property type="entry name" value="ClpB_D2-small"/>
    <property type="match status" value="1"/>
</dbReference>
<proteinExistence type="predicted"/>
<keyword evidence="1" id="KW-0547">Nucleotide-binding</keyword>
<feature type="region of interest" description="Disordered" evidence="3">
    <location>
        <begin position="127"/>
        <end position="156"/>
    </location>
</feature>
<dbReference type="InterPro" id="IPR050130">
    <property type="entry name" value="ClpA_ClpB"/>
</dbReference>
<feature type="domain" description="Clp ATPase C-terminal" evidence="5">
    <location>
        <begin position="423"/>
        <end position="519"/>
    </location>
</feature>
<evidence type="ECO:0000256" key="2">
    <source>
        <dbReference type="ARBA" id="ARBA00022840"/>
    </source>
</evidence>
<dbReference type="GO" id="GO:0005524">
    <property type="term" value="F:ATP binding"/>
    <property type="evidence" value="ECO:0007669"/>
    <property type="project" value="UniProtKB-KW"/>
</dbReference>
<dbReference type="SMART" id="SM01086">
    <property type="entry name" value="ClpB_D2-small"/>
    <property type="match status" value="1"/>
</dbReference>
<name>A0A7S4SPP4_9DINO</name>
<reference evidence="6" key="1">
    <citation type="submission" date="2021-01" db="EMBL/GenBank/DDBJ databases">
        <authorList>
            <person name="Corre E."/>
            <person name="Pelletier E."/>
            <person name="Niang G."/>
            <person name="Scheremetjew M."/>
            <person name="Finn R."/>
            <person name="Kale V."/>
            <person name="Holt S."/>
            <person name="Cochrane G."/>
            <person name="Meng A."/>
            <person name="Brown T."/>
            <person name="Cohen L."/>
        </authorList>
    </citation>
    <scope>NUCLEOTIDE SEQUENCE</scope>
    <source>
        <strain evidence="6">CCMP3105</strain>
    </source>
</reference>
<dbReference type="InterPro" id="IPR003959">
    <property type="entry name" value="ATPase_AAA_core"/>
</dbReference>
<accession>A0A7S4SPP4</accession>
<dbReference type="InterPro" id="IPR019489">
    <property type="entry name" value="Clp_ATPase_C"/>
</dbReference>